<proteinExistence type="predicted"/>
<evidence type="ECO:0000313" key="3">
    <source>
        <dbReference type="Proteomes" id="UP000316476"/>
    </source>
</evidence>
<comment type="caution">
    <text evidence="2">The sequence shown here is derived from an EMBL/GenBank/DDBJ whole genome shotgun (WGS) entry which is preliminary data.</text>
</comment>
<gene>
    <name evidence="2" type="ORF">V7x_33620</name>
</gene>
<organism evidence="2 3">
    <name type="scientific">Crateriforma conspicua</name>
    <dbReference type="NCBI Taxonomy" id="2527996"/>
    <lineage>
        <taxon>Bacteria</taxon>
        <taxon>Pseudomonadati</taxon>
        <taxon>Planctomycetota</taxon>
        <taxon>Planctomycetia</taxon>
        <taxon>Planctomycetales</taxon>
        <taxon>Planctomycetaceae</taxon>
        <taxon>Crateriforma</taxon>
    </lineage>
</organism>
<accession>A0A5C6FK51</accession>
<name>A0A5C6FK51_9PLAN</name>
<dbReference type="EMBL" id="SJPZ01000002">
    <property type="protein sequence ID" value="TWU61674.1"/>
    <property type="molecule type" value="Genomic_DNA"/>
</dbReference>
<dbReference type="AlphaFoldDB" id="A0A5C6FK51"/>
<evidence type="ECO:0000313" key="2">
    <source>
        <dbReference type="EMBL" id="TWU61674.1"/>
    </source>
</evidence>
<dbReference type="Proteomes" id="UP000316476">
    <property type="component" value="Unassembled WGS sequence"/>
</dbReference>
<evidence type="ECO:0000256" key="1">
    <source>
        <dbReference type="SAM" id="MobiDB-lite"/>
    </source>
</evidence>
<feature type="compositionally biased region" description="Polar residues" evidence="1">
    <location>
        <begin position="70"/>
        <end position="88"/>
    </location>
</feature>
<sequence>MESETITAICPLGHFVHDDATKVGTWVNCPQCDAGFEFSDSQQPNVITQPTHAPASVTDSCVMRILESDVPQQDQETKQSQADVATETSHSDVVLSLRPGGVAAAVRAIRSAFAV</sequence>
<feature type="region of interest" description="Disordered" evidence="1">
    <location>
        <begin position="68"/>
        <end position="90"/>
    </location>
</feature>
<reference evidence="2 3" key="1">
    <citation type="submission" date="2019-02" db="EMBL/GenBank/DDBJ databases">
        <title>Deep-cultivation of Planctomycetes and their phenomic and genomic characterization uncovers novel biology.</title>
        <authorList>
            <person name="Wiegand S."/>
            <person name="Jogler M."/>
            <person name="Boedeker C."/>
            <person name="Pinto D."/>
            <person name="Vollmers J."/>
            <person name="Rivas-Marin E."/>
            <person name="Kohn T."/>
            <person name="Peeters S.H."/>
            <person name="Heuer A."/>
            <person name="Rast P."/>
            <person name="Oberbeckmann S."/>
            <person name="Bunk B."/>
            <person name="Jeske O."/>
            <person name="Meyerdierks A."/>
            <person name="Storesund J.E."/>
            <person name="Kallscheuer N."/>
            <person name="Luecker S."/>
            <person name="Lage O.M."/>
            <person name="Pohl T."/>
            <person name="Merkel B.J."/>
            <person name="Hornburger P."/>
            <person name="Mueller R.-W."/>
            <person name="Bruemmer F."/>
            <person name="Labrenz M."/>
            <person name="Spormann A.M."/>
            <person name="Op Den Camp H."/>
            <person name="Overmann J."/>
            <person name="Amann R."/>
            <person name="Jetten M.S.M."/>
            <person name="Mascher T."/>
            <person name="Medema M.H."/>
            <person name="Devos D.P."/>
            <person name="Kaster A.-K."/>
            <person name="Ovreas L."/>
            <person name="Rohde M."/>
            <person name="Galperin M.Y."/>
            <person name="Jogler C."/>
        </authorList>
    </citation>
    <scope>NUCLEOTIDE SEQUENCE [LARGE SCALE GENOMIC DNA]</scope>
    <source>
        <strain evidence="2 3">V7</strain>
    </source>
</reference>
<protein>
    <submittedName>
        <fullName evidence="2">Uncharacterized protein</fullName>
    </submittedName>
</protein>